<keyword evidence="1" id="KW-0479">Metal-binding</keyword>
<dbReference type="InterPro" id="IPR006612">
    <property type="entry name" value="THAP_Znf"/>
</dbReference>
<reference evidence="7" key="1">
    <citation type="submission" date="2013-04" db="EMBL/GenBank/DDBJ databases">
        <authorList>
            <person name="Qu J."/>
            <person name="Murali S.C."/>
            <person name="Bandaranaike D."/>
            <person name="Bellair M."/>
            <person name="Blankenburg K."/>
            <person name="Chao H."/>
            <person name="Dinh H."/>
            <person name="Doddapaneni H."/>
            <person name="Downs B."/>
            <person name="Dugan-Rocha S."/>
            <person name="Elkadiri S."/>
            <person name="Gnanaolivu R.D."/>
            <person name="Hernandez B."/>
            <person name="Javaid M."/>
            <person name="Jayaseelan J.C."/>
            <person name="Lee S."/>
            <person name="Li M."/>
            <person name="Ming W."/>
            <person name="Munidasa M."/>
            <person name="Muniz J."/>
            <person name="Nguyen L."/>
            <person name="Ongeri F."/>
            <person name="Osuji N."/>
            <person name="Pu L.-L."/>
            <person name="Puazo M."/>
            <person name="Qu C."/>
            <person name="Quiroz J."/>
            <person name="Raj R."/>
            <person name="Weissenberger G."/>
            <person name="Xin Y."/>
            <person name="Zou X."/>
            <person name="Han Y."/>
            <person name="Richards S."/>
            <person name="Worley K."/>
            <person name="Muzny D."/>
            <person name="Gibbs R."/>
        </authorList>
    </citation>
    <scope>NUCLEOTIDE SEQUENCE</scope>
    <source>
        <strain evidence="7">Sampled in the wild</strain>
    </source>
</reference>
<comment type="caution">
    <text evidence="7">The sequence shown here is derived from an EMBL/GenBank/DDBJ whole genome shotgun (WGS) entry which is preliminary data.</text>
</comment>
<dbReference type="Proteomes" id="UP000792457">
    <property type="component" value="Unassembled WGS sequence"/>
</dbReference>
<evidence type="ECO:0000256" key="4">
    <source>
        <dbReference type="ARBA" id="ARBA00023125"/>
    </source>
</evidence>
<dbReference type="SMART" id="SM00980">
    <property type="entry name" value="THAP"/>
    <property type="match status" value="1"/>
</dbReference>
<keyword evidence="2 5" id="KW-0863">Zinc-finger</keyword>
<keyword evidence="4 5" id="KW-0238">DNA-binding</keyword>
<feature type="domain" description="THAP-type" evidence="6">
    <location>
        <begin position="18"/>
        <end position="114"/>
    </location>
</feature>
<gene>
    <name evidence="7" type="ORF">J437_LFUL013328</name>
</gene>
<evidence type="ECO:0000313" key="7">
    <source>
        <dbReference type="EMBL" id="KAG8234971.1"/>
    </source>
</evidence>
<feature type="non-terminal residue" evidence="7">
    <location>
        <position position="238"/>
    </location>
</feature>
<evidence type="ECO:0000256" key="2">
    <source>
        <dbReference type="ARBA" id="ARBA00022771"/>
    </source>
</evidence>
<reference evidence="7" key="2">
    <citation type="submission" date="2017-10" db="EMBL/GenBank/DDBJ databases">
        <title>Ladona fulva Genome sequencing and assembly.</title>
        <authorList>
            <person name="Murali S."/>
            <person name="Richards S."/>
            <person name="Bandaranaike D."/>
            <person name="Bellair M."/>
            <person name="Blankenburg K."/>
            <person name="Chao H."/>
            <person name="Dinh H."/>
            <person name="Doddapaneni H."/>
            <person name="Dugan-Rocha S."/>
            <person name="Elkadiri S."/>
            <person name="Gnanaolivu R."/>
            <person name="Hernandez B."/>
            <person name="Skinner E."/>
            <person name="Javaid M."/>
            <person name="Lee S."/>
            <person name="Li M."/>
            <person name="Ming W."/>
            <person name="Munidasa M."/>
            <person name="Muniz J."/>
            <person name="Nguyen L."/>
            <person name="Hughes D."/>
            <person name="Osuji N."/>
            <person name="Pu L.-L."/>
            <person name="Puazo M."/>
            <person name="Qu C."/>
            <person name="Quiroz J."/>
            <person name="Raj R."/>
            <person name="Weissenberger G."/>
            <person name="Xin Y."/>
            <person name="Zou X."/>
            <person name="Han Y."/>
            <person name="Worley K."/>
            <person name="Muzny D."/>
            <person name="Gibbs R."/>
        </authorList>
    </citation>
    <scope>NUCLEOTIDE SEQUENCE</scope>
    <source>
        <strain evidence="7">Sampled in the wild</strain>
    </source>
</reference>
<dbReference type="SUPFAM" id="SSF57716">
    <property type="entry name" value="Glucocorticoid receptor-like (DNA-binding domain)"/>
    <property type="match status" value="1"/>
</dbReference>
<organism evidence="7 8">
    <name type="scientific">Ladona fulva</name>
    <name type="common">Scarce chaser dragonfly</name>
    <name type="synonym">Libellula fulva</name>
    <dbReference type="NCBI Taxonomy" id="123851"/>
    <lineage>
        <taxon>Eukaryota</taxon>
        <taxon>Metazoa</taxon>
        <taxon>Ecdysozoa</taxon>
        <taxon>Arthropoda</taxon>
        <taxon>Hexapoda</taxon>
        <taxon>Insecta</taxon>
        <taxon>Pterygota</taxon>
        <taxon>Palaeoptera</taxon>
        <taxon>Odonata</taxon>
        <taxon>Epiprocta</taxon>
        <taxon>Anisoptera</taxon>
        <taxon>Libelluloidea</taxon>
        <taxon>Libellulidae</taxon>
        <taxon>Ladona</taxon>
    </lineage>
</organism>
<name>A0A8K0KJB7_LADFU</name>
<evidence type="ECO:0000313" key="8">
    <source>
        <dbReference type="Proteomes" id="UP000792457"/>
    </source>
</evidence>
<dbReference type="GO" id="GO:0003677">
    <property type="term" value="F:DNA binding"/>
    <property type="evidence" value="ECO:0007669"/>
    <property type="project" value="UniProtKB-UniRule"/>
</dbReference>
<evidence type="ECO:0000259" key="6">
    <source>
        <dbReference type="PROSITE" id="PS50950"/>
    </source>
</evidence>
<dbReference type="GO" id="GO:0008270">
    <property type="term" value="F:zinc ion binding"/>
    <property type="evidence" value="ECO:0007669"/>
    <property type="project" value="UniProtKB-KW"/>
</dbReference>
<accession>A0A8K0KJB7</accession>
<evidence type="ECO:0000256" key="1">
    <source>
        <dbReference type="ARBA" id="ARBA00022723"/>
    </source>
</evidence>
<protein>
    <recommendedName>
        <fullName evidence="6">THAP-type domain-containing protein</fullName>
    </recommendedName>
</protein>
<dbReference type="EMBL" id="KZ308862">
    <property type="protein sequence ID" value="KAG8234971.1"/>
    <property type="molecule type" value="Genomic_DNA"/>
</dbReference>
<evidence type="ECO:0000256" key="3">
    <source>
        <dbReference type="ARBA" id="ARBA00022833"/>
    </source>
</evidence>
<keyword evidence="8" id="KW-1185">Reference proteome</keyword>
<sequence length="238" mass="26902">MRSMDGEGAWFSPKIGGTKRKCCVPKCSSVSESSPHLRFHAFPKEGEIVSIENGEKGPECWDRREYWMKVLKVSGSVTKKMFVCSRHFLRSDYLLPDHAAKQRHLKRVAVPSLNLPKTSPAAKDLWKCGSQSGQRWAKSRKKVVTVSSDPETEIQQDLTPKESQMEVSKKVEIQEGSKVVMGKIKKEVDDSQYMSFLGNIPRDEVITDDIPSLEMLMPVPVKLVEVKTGKEIHFNDPL</sequence>
<evidence type="ECO:0000256" key="5">
    <source>
        <dbReference type="PROSITE-ProRule" id="PRU00309"/>
    </source>
</evidence>
<keyword evidence="3" id="KW-0862">Zinc</keyword>
<dbReference type="Pfam" id="PF05485">
    <property type="entry name" value="THAP"/>
    <property type="match status" value="1"/>
</dbReference>
<dbReference type="PROSITE" id="PS50950">
    <property type="entry name" value="ZF_THAP"/>
    <property type="match status" value="1"/>
</dbReference>
<dbReference type="OrthoDB" id="6771695at2759"/>
<proteinExistence type="predicted"/>
<dbReference type="Gene3D" id="6.20.210.20">
    <property type="entry name" value="THAP domain"/>
    <property type="match status" value="1"/>
</dbReference>
<dbReference type="InterPro" id="IPR038441">
    <property type="entry name" value="THAP_Znf_sf"/>
</dbReference>
<dbReference type="AlphaFoldDB" id="A0A8K0KJB7"/>